<feature type="signal peptide" evidence="1">
    <location>
        <begin position="1"/>
        <end position="20"/>
    </location>
</feature>
<keyword evidence="5" id="KW-1185">Reference proteome</keyword>
<reference evidence="5" key="1">
    <citation type="submission" date="2017-09" db="EMBL/GenBank/DDBJ databases">
        <authorList>
            <person name="Varghese N."/>
            <person name="Submissions S."/>
        </authorList>
    </citation>
    <scope>NUCLEOTIDE SEQUENCE [LARGE SCALE GENOMIC DNA]</scope>
    <source>
        <strain evidence="5">CGMCC 1.12641</strain>
    </source>
</reference>
<dbReference type="InterPro" id="IPR011765">
    <property type="entry name" value="Pept_M16_N"/>
</dbReference>
<proteinExistence type="predicted"/>
<evidence type="ECO:0000313" key="4">
    <source>
        <dbReference type="EMBL" id="SOC81051.1"/>
    </source>
</evidence>
<dbReference type="Gene3D" id="3.30.830.10">
    <property type="entry name" value="Metalloenzyme, LuxS/M16 peptidase-like"/>
    <property type="match status" value="2"/>
</dbReference>
<dbReference type="RefSeq" id="WP_097056835.1">
    <property type="nucleotide sequence ID" value="NZ_OCMF01000004.1"/>
</dbReference>
<gene>
    <name evidence="4" type="ORF">SAMN06296241_2623</name>
</gene>
<dbReference type="AlphaFoldDB" id="A0A285X6T6"/>
<feature type="chain" id="PRO_5013216368" evidence="1">
    <location>
        <begin position="21"/>
        <end position="462"/>
    </location>
</feature>
<dbReference type="PANTHER" id="PTHR11851">
    <property type="entry name" value="METALLOPROTEASE"/>
    <property type="match status" value="1"/>
</dbReference>
<dbReference type="EMBL" id="OCMF01000004">
    <property type="protein sequence ID" value="SOC81051.1"/>
    <property type="molecule type" value="Genomic_DNA"/>
</dbReference>
<evidence type="ECO:0000256" key="1">
    <source>
        <dbReference type="SAM" id="SignalP"/>
    </source>
</evidence>
<keyword evidence="1" id="KW-0732">Signal</keyword>
<feature type="domain" description="Peptidase M16 C-terminal" evidence="3">
    <location>
        <begin position="202"/>
        <end position="374"/>
    </location>
</feature>
<dbReference type="GO" id="GO:0046872">
    <property type="term" value="F:metal ion binding"/>
    <property type="evidence" value="ECO:0007669"/>
    <property type="project" value="InterPro"/>
</dbReference>
<dbReference type="PANTHER" id="PTHR11851:SF224">
    <property type="entry name" value="PROCESSING PROTEASE"/>
    <property type="match status" value="1"/>
</dbReference>
<dbReference type="InterPro" id="IPR050361">
    <property type="entry name" value="MPP/UQCRC_Complex"/>
</dbReference>
<sequence>MKTRIYTLLIFMLVALQVEAQDKQTPPKGGEPKDFTLPEKEVVNFDNGLKLVLVPYGSIPKATINITLKTGNINEGPEEVWLADLLTDLMEEGTNANYSVKDSLSGMGGNLNIGVGAHTTSLSTSVLAEFAPEAVKILADVLVDPKLPASELDRLKKDMNRNLTVSLSRPGTQARKEFFAELYPNHAYGRQYPTTEQVNSYDLQDVKSFYDKNFGAARTTVYVVGKFNAEEVKSAVEQKLSSWRKGQKAEYPVAEPVTNATVKIIDRPGAPQSTILYGLPVIDPAHEDYIALDVMNSLLGGSFGSRITSNIREDKGYTYSPGSALVSNYKTGIWYENADVTTEFTGASIAEINKEINRLQNEAPSQEELQGIKNYESGIYVLQNSTPGGIIGQLNFLDVHNLPESFLVDQVKNINAVTPQEIQQMAKKYIQPEKMTLIVVGDKEKIKDQVNETMKTPAEIKK</sequence>
<feature type="domain" description="Peptidase M16 N-terminal" evidence="2">
    <location>
        <begin position="60"/>
        <end position="186"/>
    </location>
</feature>
<dbReference type="Pfam" id="PF00675">
    <property type="entry name" value="Peptidase_M16"/>
    <property type="match status" value="1"/>
</dbReference>
<dbReference type="InterPro" id="IPR007863">
    <property type="entry name" value="Peptidase_M16_C"/>
</dbReference>
<protein>
    <submittedName>
        <fullName evidence="4">Predicted Zn-dependent peptidase</fullName>
    </submittedName>
</protein>
<evidence type="ECO:0000259" key="3">
    <source>
        <dbReference type="Pfam" id="PF05193"/>
    </source>
</evidence>
<organism evidence="4 5">
    <name type="scientific">Salinimicrobium sediminis</name>
    <dbReference type="NCBI Taxonomy" id="1343891"/>
    <lineage>
        <taxon>Bacteria</taxon>
        <taxon>Pseudomonadati</taxon>
        <taxon>Bacteroidota</taxon>
        <taxon>Flavobacteriia</taxon>
        <taxon>Flavobacteriales</taxon>
        <taxon>Flavobacteriaceae</taxon>
        <taxon>Salinimicrobium</taxon>
    </lineage>
</organism>
<name>A0A285X6T6_9FLAO</name>
<evidence type="ECO:0000259" key="2">
    <source>
        <dbReference type="Pfam" id="PF00675"/>
    </source>
</evidence>
<accession>A0A285X6T6</accession>
<evidence type="ECO:0000313" key="5">
    <source>
        <dbReference type="Proteomes" id="UP000219193"/>
    </source>
</evidence>
<dbReference type="Proteomes" id="UP000219193">
    <property type="component" value="Unassembled WGS sequence"/>
</dbReference>
<dbReference type="Pfam" id="PF05193">
    <property type="entry name" value="Peptidase_M16_C"/>
    <property type="match status" value="1"/>
</dbReference>
<dbReference type="SUPFAM" id="SSF63411">
    <property type="entry name" value="LuxS/MPP-like metallohydrolase"/>
    <property type="match status" value="2"/>
</dbReference>
<dbReference type="InterPro" id="IPR011249">
    <property type="entry name" value="Metalloenz_LuxS/M16"/>
</dbReference>
<dbReference type="OrthoDB" id="9811314at2"/>